<name>A0A645IIQ4_9ZZZZ</name>
<reference evidence="1" key="1">
    <citation type="submission" date="2019-08" db="EMBL/GenBank/DDBJ databases">
        <authorList>
            <person name="Kucharzyk K."/>
            <person name="Murdoch R.W."/>
            <person name="Higgins S."/>
            <person name="Loffler F."/>
        </authorList>
    </citation>
    <scope>NUCLEOTIDE SEQUENCE</scope>
</reference>
<protein>
    <submittedName>
        <fullName evidence="1">Uncharacterized protein</fullName>
    </submittedName>
</protein>
<gene>
    <name evidence="1" type="ORF">SDC9_198506</name>
</gene>
<dbReference type="AlphaFoldDB" id="A0A645IIQ4"/>
<accession>A0A645IIQ4</accession>
<sequence>MLGIKYRDGFFKRPLADDGRTDGLRFEKTQYLAGENGLLVYFSLDIGCIQSIGGELQFACKIFYCKPFPLHTRHKDVHLACKIGLQPVFR</sequence>
<dbReference type="EMBL" id="VSSQ01115419">
    <property type="protein sequence ID" value="MPN50866.1"/>
    <property type="molecule type" value="Genomic_DNA"/>
</dbReference>
<comment type="caution">
    <text evidence="1">The sequence shown here is derived from an EMBL/GenBank/DDBJ whole genome shotgun (WGS) entry which is preliminary data.</text>
</comment>
<organism evidence="1">
    <name type="scientific">bioreactor metagenome</name>
    <dbReference type="NCBI Taxonomy" id="1076179"/>
    <lineage>
        <taxon>unclassified sequences</taxon>
        <taxon>metagenomes</taxon>
        <taxon>ecological metagenomes</taxon>
    </lineage>
</organism>
<proteinExistence type="predicted"/>
<evidence type="ECO:0000313" key="1">
    <source>
        <dbReference type="EMBL" id="MPN50866.1"/>
    </source>
</evidence>